<keyword evidence="1" id="KW-1133">Transmembrane helix</keyword>
<protein>
    <submittedName>
        <fullName evidence="2">Uncharacterized protein</fullName>
    </submittedName>
</protein>
<organism evidence="2 3">
    <name type="scientific">Acinetobacter towneri</name>
    <dbReference type="NCBI Taxonomy" id="202956"/>
    <lineage>
        <taxon>Bacteria</taxon>
        <taxon>Pseudomonadati</taxon>
        <taxon>Pseudomonadota</taxon>
        <taxon>Gammaproteobacteria</taxon>
        <taxon>Moraxellales</taxon>
        <taxon>Moraxellaceae</taxon>
        <taxon>Acinetobacter</taxon>
    </lineage>
</organism>
<comment type="caution">
    <text evidence="2">The sequence shown here is derived from an EMBL/GenBank/DDBJ whole genome shotgun (WGS) entry which is preliminary data.</text>
</comment>
<gene>
    <name evidence="2" type="ORF">BJN41_07950</name>
</gene>
<keyword evidence="1" id="KW-0472">Membrane</keyword>
<reference evidence="2 3" key="1">
    <citation type="submission" date="2016-10" db="EMBL/GenBank/DDBJ databases">
        <title>Genome of airborne Acinetobacter sp. 5-2Ac02 in the hospital environment: Species near to Acinetobacter towneri.</title>
        <authorList>
            <person name="Barbosa B."/>
            <person name="Fernandez-Garcia L."/>
            <person name="Gato E."/>
            <person name="Leao R."/>
            <person name="Albano R."/>
            <person name="Fernandez B."/>
            <person name="Fernandez-Cuenca F."/>
            <person name="Marques E."/>
            <person name="Tomas M."/>
        </authorList>
    </citation>
    <scope>NUCLEOTIDE SEQUENCE [LARGE SCALE GENOMIC DNA]</scope>
    <source>
        <strain evidence="2 3">5-2Ac02</strain>
    </source>
</reference>
<dbReference type="STRING" id="202956.BJN41_07950"/>
<name>A0A1E8E5C1_9GAMM</name>
<dbReference type="Proteomes" id="UP000186931">
    <property type="component" value="Unassembled WGS sequence"/>
</dbReference>
<evidence type="ECO:0000256" key="1">
    <source>
        <dbReference type="SAM" id="Phobius"/>
    </source>
</evidence>
<accession>A0A1E8E5C1</accession>
<feature type="transmembrane region" description="Helical" evidence="1">
    <location>
        <begin position="6"/>
        <end position="24"/>
    </location>
</feature>
<keyword evidence="1" id="KW-0812">Transmembrane</keyword>
<dbReference type="RefSeq" id="WP_070153071.1">
    <property type="nucleotide sequence ID" value="NZ_MKQS01000003.1"/>
</dbReference>
<evidence type="ECO:0000313" key="2">
    <source>
        <dbReference type="EMBL" id="OFE44453.1"/>
    </source>
</evidence>
<sequence length="153" mass="18014">MLTFILLLGFLSIVFIPMFTMLYAENKLINHDSKKVLFWLSFLPSVCIFLLYGVLKPNDPPVIASQQCGVVQFSQLHKVRRREAFERVSIRFEGDKYNRHLLFGQHLEKVPKGHKVCFEYLDRFKYPHLSESKLLKWIEPTEIQTSIEANQIK</sequence>
<dbReference type="AlphaFoldDB" id="A0A1E8E5C1"/>
<evidence type="ECO:0000313" key="3">
    <source>
        <dbReference type="Proteomes" id="UP000186931"/>
    </source>
</evidence>
<dbReference type="EMBL" id="MKQS01000003">
    <property type="protein sequence ID" value="OFE44453.1"/>
    <property type="molecule type" value="Genomic_DNA"/>
</dbReference>
<feature type="transmembrane region" description="Helical" evidence="1">
    <location>
        <begin position="36"/>
        <end position="55"/>
    </location>
</feature>
<proteinExistence type="predicted"/>